<evidence type="ECO:0000256" key="2">
    <source>
        <dbReference type="ARBA" id="ARBA00022597"/>
    </source>
</evidence>
<keyword evidence="7" id="KW-1185">Reference proteome</keyword>
<dbReference type="PIRSF" id="PIRSF000699">
    <property type="entry name" value="PTS_IILac_III"/>
    <property type="match status" value="1"/>
</dbReference>
<feature type="modified residue" description="Phosphohistidine; by HPr" evidence="5">
    <location>
        <position position="77"/>
    </location>
</feature>
<dbReference type="Gene3D" id="1.20.58.80">
    <property type="entry name" value="Phosphotransferase system, lactose/cellobiose-type IIA subunit"/>
    <property type="match status" value="1"/>
</dbReference>
<accession>A0ABV4D339</accession>
<keyword evidence="2" id="KW-0762">Sugar transport</keyword>
<dbReference type="InterPro" id="IPR003188">
    <property type="entry name" value="PTS_IIA_lac/cel"/>
</dbReference>
<sequence>MNEEYMNVVMGIIMHGGNAKGLAYQAIQQAKEGNFDTAHESLQQANDELREAHDVQTDLLTRVAQGEVIELNLYMVHAQDHLMTAIAFKDMATEFIGQEERLQALEEK</sequence>
<evidence type="ECO:0000313" key="6">
    <source>
        <dbReference type="EMBL" id="MEY8442803.1"/>
    </source>
</evidence>
<name>A0ABV4D339_9LACT</name>
<dbReference type="EMBL" id="JBCLSH010000002">
    <property type="protein sequence ID" value="MEY8442803.1"/>
    <property type="molecule type" value="Genomic_DNA"/>
</dbReference>
<evidence type="ECO:0000313" key="7">
    <source>
        <dbReference type="Proteomes" id="UP001565283"/>
    </source>
</evidence>
<keyword evidence="3" id="KW-0808">Transferase</keyword>
<evidence type="ECO:0000256" key="3">
    <source>
        <dbReference type="ARBA" id="ARBA00022679"/>
    </source>
</evidence>
<dbReference type="InterPro" id="IPR036542">
    <property type="entry name" value="PTS_IIA_lac/cel_sf"/>
</dbReference>
<keyword evidence="1" id="KW-0813">Transport</keyword>
<evidence type="ECO:0000256" key="4">
    <source>
        <dbReference type="ARBA" id="ARBA00022683"/>
    </source>
</evidence>
<dbReference type="RefSeq" id="WP_202230601.1">
    <property type="nucleotide sequence ID" value="NZ_CALPDE010000004.1"/>
</dbReference>
<evidence type="ECO:0000256" key="1">
    <source>
        <dbReference type="ARBA" id="ARBA00022448"/>
    </source>
</evidence>
<dbReference type="Proteomes" id="UP001565283">
    <property type="component" value="Unassembled WGS sequence"/>
</dbReference>
<dbReference type="Pfam" id="PF02255">
    <property type="entry name" value="PTS_IIA"/>
    <property type="match status" value="1"/>
</dbReference>
<dbReference type="PROSITE" id="PS51095">
    <property type="entry name" value="PTS_EIIA_TYPE_3"/>
    <property type="match status" value="1"/>
</dbReference>
<proteinExistence type="predicted"/>
<dbReference type="SUPFAM" id="SSF46973">
    <property type="entry name" value="Enzyme IIa from lactose specific PTS, IIa-lac"/>
    <property type="match status" value="1"/>
</dbReference>
<comment type="caution">
    <text evidence="6">The sequence shown here is derived from an EMBL/GenBank/DDBJ whole genome shotgun (WGS) entry which is preliminary data.</text>
</comment>
<gene>
    <name evidence="6" type="ORF">AALA52_00765</name>
</gene>
<dbReference type="PANTHER" id="PTHR34382:SF7">
    <property type="entry name" value="PTS SYSTEM N,N'-DIACETYLCHITOBIOSE-SPECIFIC EIIA COMPONENT"/>
    <property type="match status" value="1"/>
</dbReference>
<evidence type="ECO:0000256" key="5">
    <source>
        <dbReference type="PROSITE-ProRule" id="PRU00418"/>
    </source>
</evidence>
<organism evidence="6 7">
    <name type="scientific">Lactococcus ileimucosae</name>
    <dbReference type="NCBI Taxonomy" id="2941329"/>
    <lineage>
        <taxon>Bacteria</taxon>
        <taxon>Bacillati</taxon>
        <taxon>Bacillota</taxon>
        <taxon>Bacilli</taxon>
        <taxon>Lactobacillales</taxon>
        <taxon>Streptococcaceae</taxon>
        <taxon>Lactococcus</taxon>
    </lineage>
</organism>
<dbReference type="PANTHER" id="PTHR34382">
    <property type="entry name" value="PTS SYSTEM N,N'-DIACETYLCHITOBIOSE-SPECIFIC EIIA COMPONENT"/>
    <property type="match status" value="1"/>
</dbReference>
<reference evidence="6 7" key="1">
    <citation type="submission" date="2024-03" db="EMBL/GenBank/DDBJ databases">
        <title>Mouse gut bacterial collection (mGBC) of GemPharmatech.</title>
        <authorList>
            <person name="He Y."/>
            <person name="Dong L."/>
            <person name="Wu D."/>
            <person name="Gao X."/>
            <person name="Lin Z."/>
        </authorList>
    </citation>
    <scope>NUCLEOTIDE SEQUENCE [LARGE SCALE GENOMIC DNA]</scope>
    <source>
        <strain evidence="6 7">61-15</strain>
    </source>
</reference>
<keyword evidence="4" id="KW-0598">Phosphotransferase system</keyword>
<protein>
    <submittedName>
        <fullName evidence="6">PTS lactose/cellobiose transporter subunit IIA</fullName>
    </submittedName>
</protein>
<dbReference type="CDD" id="cd00215">
    <property type="entry name" value="PTS_IIA_lac"/>
    <property type="match status" value="1"/>
</dbReference>